<feature type="domain" description="D-isomer specific 2-hydroxyacid dehydrogenase catalytic" evidence="5">
    <location>
        <begin position="3"/>
        <end position="298"/>
    </location>
</feature>
<evidence type="ECO:0000256" key="2">
    <source>
        <dbReference type="ARBA" id="ARBA00023002"/>
    </source>
</evidence>
<reference evidence="7" key="1">
    <citation type="submission" date="2019-11" db="EMBL/GenBank/DDBJ databases">
        <title>Microbial mats filling the niche in hypersaline microbial mats.</title>
        <authorList>
            <person name="Wong H.L."/>
            <person name="Macleod F.I."/>
            <person name="White R.A. III"/>
            <person name="Burns B.P."/>
        </authorList>
    </citation>
    <scope>NUCLEOTIDE SEQUENCE</scope>
    <source>
        <strain evidence="7">Bin_327</strain>
    </source>
</reference>
<dbReference type="InterPro" id="IPR006140">
    <property type="entry name" value="D-isomer_DH_NAD-bd"/>
</dbReference>
<dbReference type="CDD" id="cd05303">
    <property type="entry name" value="PGDH_2"/>
    <property type="match status" value="1"/>
</dbReference>
<name>A0A9D5K7W9_UNCW3</name>
<evidence type="ECO:0000256" key="3">
    <source>
        <dbReference type="ARBA" id="ARBA00023027"/>
    </source>
</evidence>
<gene>
    <name evidence="7" type="ORF">GF359_01930</name>
</gene>
<organism evidence="7 8">
    <name type="scientific">candidate division WOR-3 bacterium</name>
    <dbReference type="NCBI Taxonomy" id="2052148"/>
    <lineage>
        <taxon>Bacteria</taxon>
        <taxon>Bacteria division WOR-3</taxon>
    </lineage>
</organism>
<sequence>MKVLVNDPIAEDGVKKLKDAGFEVVVNHLEPDDLKVQIGQYDGLIVRSATKVRREIIEAADNLKVIGRAGVGLDNVDRDAAKEKGIEVRNTPAATSISVAELALGMMLAAARHIGQGTVSLKQGRWDKKKFKGIELFGKTLGIVGMGRIGTELAKRAKALGMDVIFNDAVIEASEYAEFKSLDDVLAHSDFVSLHLPHTDSTHYIINSDTLAKMKDGAILINAARGGVVDEEALYQALKSGKLRAAAVDVYETEPTTEHKLFELENVVLTPHVGAQAAEGQLRAGIQVAEEVIKVLKG</sequence>
<evidence type="ECO:0000256" key="4">
    <source>
        <dbReference type="RuleBase" id="RU003719"/>
    </source>
</evidence>
<evidence type="ECO:0000313" key="8">
    <source>
        <dbReference type="Proteomes" id="UP000630660"/>
    </source>
</evidence>
<keyword evidence="3" id="KW-0520">NAD</keyword>
<comment type="caution">
    <text evidence="7">The sequence shown here is derived from an EMBL/GenBank/DDBJ whole genome shotgun (WGS) entry which is preliminary data.</text>
</comment>
<evidence type="ECO:0000259" key="6">
    <source>
        <dbReference type="Pfam" id="PF02826"/>
    </source>
</evidence>
<dbReference type="EMBL" id="WJKJ01000060">
    <property type="protein sequence ID" value="MBD3363953.1"/>
    <property type="molecule type" value="Genomic_DNA"/>
</dbReference>
<feature type="domain" description="D-isomer specific 2-hydroxyacid dehydrogenase NAD-binding" evidence="6">
    <location>
        <begin position="104"/>
        <end position="274"/>
    </location>
</feature>
<comment type="similarity">
    <text evidence="1 4">Belongs to the D-isomer specific 2-hydroxyacid dehydrogenase family.</text>
</comment>
<dbReference type="Pfam" id="PF00389">
    <property type="entry name" value="2-Hacid_dh"/>
    <property type="match status" value="1"/>
</dbReference>
<dbReference type="InterPro" id="IPR006139">
    <property type="entry name" value="D-isomer_2_OHA_DH_cat_dom"/>
</dbReference>
<evidence type="ECO:0000313" key="7">
    <source>
        <dbReference type="EMBL" id="MBD3363953.1"/>
    </source>
</evidence>
<dbReference type="PROSITE" id="PS00670">
    <property type="entry name" value="D_2_HYDROXYACID_DH_2"/>
    <property type="match status" value="1"/>
</dbReference>
<dbReference type="SUPFAM" id="SSF52283">
    <property type="entry name" value="Formate/glycerate dehydrogenase catalytic domain-like"/>
    <property type="match status" value="1"/>
</dbReference>
<dbReference type="GO" id="GO:0051287">
    <property type="term" value="F:NAD binding"/>
    <property type="evidence" value="ECO:0007669"/>
    <property type="project" value="InterPro"/>
</dbReference>
<protein>
    <submittedName>
        <fullName evidence="7">3-phosphoglycerate dehydrogenase</fullName>
    </submittedName>
</protein>
<dbReference type="PANTHER" id="PTHR42789">
    <property type="entry name" value="D-ISOMER SPECIFIC 2-HYDROXYACID DEHYDROGENASE FAMILY PROTEIN (AFU_ORTHOLOGUE AFUA_6G10090)"/>
    <property type="match status" value="1"/>
</dbReference>
<dbReference type="Gene3D" id="3.40.50.720">
    <property type="entry name" value="NAD(P)-binding Rossmann-like Domain"/>
    <property type="match status" value="2"/>
</dbReference>
<dbReference type="FunFam" id="3.40.50.720:FF:000021">
    <property type="entry name" value="D-3-phosphoglycerate dehydrogenase"/>
    <property type="match status" value="1"/>
</dbReference>
<evidence type="ECO:0000259" key="5">
    <source>
        <dbReference type="Pfam" id="PF00389"/>
    </source>
</evidence>
<evidence type="ECO:0000256" key="1">
    <source>
        <dbReference type="ARBA" id="ARBA00005854"/>
    </source>
</evidence>
<dbReference type="SUPFAM" id="SSF51735">
    <property type="entry name" value="NAD(P)-binding Rossmann-fold domains"/>
    <property type="match status" value="1"/>
</dbReference>
<keyword evidence="2 4" id="KW-0560">Oxidoreductase</keyword>
<dbReference type="Pfam" id="PF02826">
    <property type="entry name" value="2-Hacid_dh_C"/>
    <property type="match status" value="1"/>
</dbReference>
<dbReference type="PROSITE" id="PS00671">
    <property type="entry name" value="D_2_HYDROXYACID_DH_3"/>
    <property type="match status" value="1"/>
</dbReference>
<accession>A0A9D5K7W9</accession>
<dbReference type="InterPro" id="IPR029753">
    <property type="entry name" value="D-isomer_DH_CS"/>
</dbReference>
<dbReference type="InterPro" id="IPR036291">
    <property type="entry name" value="NAD(P)-bd_dom_sf"/>
</dbReference>
<dbReference type="PANTHER" id="PTHR42789:SF1">
    <property type="entry name" value="D-ISOMER SPECIFIC 2-HYDROXYACID DEHYDROGENASE FAMILY PROTEIN (AFU_ORTHOLOGUE AFUA_6G10090)"/>
    <property type="match status" value="1"/>
</dbReference>
<dbReference type="Proteomes" id="UP000630660">
    <property type="component" value="Unassembled WGS sequence"/>
</dbReference>
<proteinExistence type="inferred from homology"/>
<dbReference type="GO" id="GO:0016616">
    <property type="term" value="F:oxidoreductase activity, acting on the CH-OH group of donors, NAD or NADP as acceptor"/>
    <property type="evidence" value="ECO:0007669"/>
    <property type="project" value="InterPro"/>
</dbReference>
<dbReference type="InterPro" id="IPR050857">
    <property type="entry name" value="D-2-hydroxyacid_DH"/>
</dbReference>
<dbReference type="AlphaFoldDB" id="A0A9D5K7W9"/>